<reference evidence="1 2" key="1">
    <citation type="journal article" date="2019" name="Int. J. Syst. Evol. Microbiol.">
        <title>Clostridium fermenticellae sp. nov., isolated from the mud in a fermentation cellar for the production of the Chinese liquor, baijiu.</title>
        <authorList>
            <person name="Xu P.X."/>
            <person name="Chai L.J."/>
            <person name="Qiu T."/>
            <person name="Zhang X.J."/>
            <person name="Lu Z.M."/>
            <person name="Xiao C."/>
            <person name="Wang S.T."/>
            <person name="Shen C.H."/>
            <person name="Shi J.S."/>
            <person name="Xu Z.H."/>
        </authorList>
    </citation>
    <scope>NUCLEOTIDE SEQUENCE [LARGE SCALE GENOMIC DNA]</scope>
    <source>
        <strain evidence="1 2">JN500901</strain>
    </source>
</reference>
<dbReference type="RefSeq" id="WP_119973016.1">
    <property type="nucleotide sequence ID" value="NZ_CP032416.1"/>
</dbReference>
<name>A0A386H5D5_9CLOT</name>
<dbReference type="Pfam" id="PF12787">
    <property type="entry name" value="EcsC"/>
    <property type="match status" value="1"/>
</dbReference>
<dbReference type="OrthoDB" id="1705901at2"/>
<organism evidence="1 2">
    <name type="scientific">Clostridium fermenticellae</name>
    <dbReference type="NCBI Taxonomy" id="2068654"/>
    <lineage>
        <taxon>Bacteria</taxon>
        <taxon>Bacillati</taxon>
        <taxon>Bacillota</taxon>
        <taxon>Clostridia</taxon>
        <taxon>Eubacteriales</taxon>
        <taxon>Clostridiaceae</taxon>
        <taxon>Clostridium</taxon>
    </lineage>
</organism>
<protein>
    <submittedName>
        <fullName evidence="1">EcsC family protein</fullName>
    </submittedName>
</protein>
<proteinExistence type="predicted"/>
<dbReference type="AlphaFoldDB" id="A0A386H5D5"/>
<dbReference type="KEGG" id="cfer:D4Z93_09505"/>
<evidence type="ECO:0000313" key="2">
    <source>
        <dbReference type="Proteomes" id="UP000266301"/>
    </source>
</evidence>
<dbReference type="Proteomes" id="UP000266301">
    <property type="component" value="Chromosome"/>
</dbReference>
<accession>A0A386H5D5</accession>
<gene>
    <name evidence="1" type="ORF">D4Z93_09505</name>
</gene>
<dbReference type="PANTHER" id="PTHR41260">
    <property type="entry name" value="PROTEIN ECSC"/>
    <property type="match status" value="1"/>
</dbReference>
<evidence type="ECO:0000313" key="1">
    <source>
        <dbReference type="EMBL" id="AYD40753.1"/>
    </source>
</evidence>
<keyword evidence="2" id="KW-1185">Reference proteome</keyword>
<dbReference type="EMBL" id="CP032416">
    <property type="protein sequence ID" value="AYD40753.1"/>
    <property type="molecule type" value="Genomic_DNA"/>
</dbReference>
<dbReference type="PANTHER" id="PTHR41260:SF1">
    <property type="entry name" value="PROTEIN ECSC"/>
    <property type="match status" value="1"/>
</dbReference>
<sequence>MNLYEDKALRELIKWKKEMQAKPDPGNIFAKNIEDKMNSFIPEKVQALVSKAVENMIKAVIDGCKYSSSIKPIYNMCLQEREKLVIEKMKTYRNLASASGAGTGAAGMLIGMADFPVLLSLKMNFLFDAAGIYGFNAKNYKERLYILYVFQIAFSSQKRRNEIYNIISNWESYSNNLPKDKDSFDWRTFQQEYRDYIDIAKTLQLIPGFGAIVGAYANYKLMEKLCKVAMNAYRFRVFKIED</sequence>
<dbReference type="InterPro" id="IPR024787">
    <property type="entry name" value="EcsC"/>
</dbReference>